<reference evidence="13" key="1">
    <citation type="submission" date="2020-11" db="EMBL/GenBank/DDBJ databases">
        <authorList>
            <person name="Tran Van P."/>
        </authorList>
    </citation>
    <scope>NUCLEOTIDE SEQUENCE</scope>
</reference>
<evidence type="ECO:0000256" key="6">
    <source>
        <dbReference type="ARBA" id="ARBA00022801"/>
    </source>
</evidence>
<keyword evidence="14" id="KW-1185">Reference proteome</keyword>
<dbReference type="OrthoDB" id="6503025at2759"/>
<dbReference type="EMBL" id="CAJPVJ010003769">
    <property type="protein sequence ID" value="CAG2167933.1"/>
    <property type="molecule type" value="Genomic_DNA"/>
</dbReference>
<keyword evidence="8" id="KW-1015">Disulfide bond</keyword>
<dbReference type="InterPro" id="IPR028995">
    <property type="entry name" value="Glyco_hydro_57/38_cen_sf"/>
</dbReference>
<comment type="catalytic activity">
    <reaction evidence="1">
        <text>Hydrolysis of terminal, non-reducing alpha-D-mannose residues in alpha-D-mannosides.</text>
        <dbReference type="EC" id="3.2.1.24"/>
    </reaction>
</comment>
<dbReference type="GO" id="GO:0006013">
    <property type="term" value="P:mannose metabolic process"/>
    <property type="evidence" value="ECO:0007669"/>
    <property type="project" value="InterPro"/>
</dbReference>
<comment type="cofactor">
    <cofactor evidence="11">
        <name>Zn(2+)</name>
        <dbReference type="ChEBI" id="CHEBI:29105"/>
    </cofactor>
    <text evidence="11">Binds 1 zinc ion per subunit.</text>
</comment>
<dbReference type="InterPro" id="IPR000602">
    <property type="entry name" value="Glyco_hydro_38_N"/>
</dbReference>
<dbReference type="GO" id="GO:0004559">
    <property type="term" value="F:alpha-mannosidase activity"/>
    <property type="evidence" value="ECO:0007669"/>
    <property type="project" value="UniProtKB-EC"/>
</dbReference>
<dbReference type="GO" id="GO:0005764">
    <property type="term" value="C:lysosome"/>
    <property type="evidence" value="ECO:0007669"/>
    <property type="project" value="TreeGrafter"/>
</dbReference>
<dbReference type="InterPro" id="IPR027291">
    <property type="entry name" value="Glyco_hydro_38_N_sf"/>
</dbReference>
<dbReference type="InterPro" id="IPR041147">
    <property type="entry name" value="GH38_C"/>
</dbReference>
<dbReference type="SMART" id="SM00872">
    <property type="entry name" value="Alpha-mann_mid"/>
    <property type="match status" value="1"/>
</dbReference>
<proteinExistence type="inferred from homology"/>
<keyword evidence="10 11" id="KW-0326">Glycosidase</keyword>
<organism evidence="13">
    <name type="scientific">Oppiella nova</name>
    <dbReference type="NCBI Taxonomy" id="334625"/>
    <lineage>
        <taxon>Eukaryota</taxon>
        <taxon>Metazoa</taxon>
        <taxon>Ecdysozoa</taxon>
        <taxon>Arthropoda</taxon>
        <taxon>Chelicerata</taxon>
        <taxon>Arachnida</taxon>
        <taxon>Acari</taxon>
        <taxon>Acariformes</taxon>
        <taxon>Sarcoptiformes</taxon>
        <taxon>Oribatida</taxon>
        <taxon>Brachypylina</taxon>
        <taxon>Oppioidea</taxon>
        <taxon>Oppiidae</taxon>
        <taxon>Oppiella</taxon>
    </lineage>
</organism>
<dbReference type="Pfam" id="PF17677">
    <property type="entry name" value="Glyco_hydro38C2"/>
    <property type="match status" value="1"/>
</dbReference>
<dbReference type="Gene3D" id="2.60.40.1180">
    <property type="entry name" value="Golgi alpha-mannosidase II"/>
    <property type="match status" value="1"/>
</dbReference>
<evidence type="ECO:0000256" key="2">
    <source>
        <dbReference type="ARBA" id="ARBA00009792"/>
    </source>
</evidence>
<dbReference type="GO" id="GO:0046872">
    <property type="term" value="F:metal ion binding"/>
    <property type="evidence" value="ECO:0007669"/>
    <property type="project" value="UniProtKB-KW"/>
</dbReference>
<dbReference type="PANTHER" id="PTHR11607:SF3">
    <property type="entry name" value="LYSOSOMAL ALPHA-MANNOSIDASE"/>
    <property type="match status" value="1"/>
</dbReference>
<keyword evidence="5" id="KW-0732">Signal</keyword>
<dbReference type="AlphaFoldDB" id="A0A7R9QKR5"/>
<dbReference type="Gene3D" id="2.70.98.30">
    <property type="entry name" value="Golgi alpha-mannosidase II, domain 4"/>
    <property type="match status" value="1"/>
</dbReference>
<keyword evidence="7 11" id="KW-0862">Zinc</keyword>
<evidence type="ECO:0000256" key="10">
    <source>
        <dbReference type="ARBA" id="ARBA00023295"/>
    </source>
</evidence>
<evidence type="ECO:0000256" key="4">
    <source>
        <dbReference type="ARBA" id="ARBA00022723"/>
    </source>
</evidence>
<evidence type="ECO:0000256" key="11">
    <source>
        <dbReference type="RuleBase" id="RU361199"/>
    </source>
</evidence>
<dbReference type="Pfam" id="PF07748">
    <property type="entry name" value="Glyco_hydro_38C"/>
    <property type="match status" value="1"/>
</dbReference>
<evidence type="ECO:0000313" key="13">
    <source>
        <dbReference type="EMBL" id="CAD7649703.1"/>
    </source>
</evidence>
<dbReference type="SUPFAM" id="SSF74650">
    <property type="entry name" value="Galactose mutarotase-like"/>
    <property type="match status" value="1"/>
</dbReference>
<dbReference type="Pfam" id="PF21260">
    <property type="entry name" value="Laman-like_dom"/>
    <property type="match status" value="1"/>
</dbReference>
<dbReference type="InterPro" id="IPR048534">
    <property type="entry name" value="Man2a1-like_dom"/>
</dbReference>
<sequence>MDIQFVGISCVTIAIMAFAVSPVPRPPAQASLFAQFNFDGLFFSRLDYEDRDRRVRDKELEMVWTGSDDLTAGKSDIFTGAMYLGYGNTTAFCWDLVGCKADSLQNDPIIDDPDSEDYNVDRVVDQFVAYMRSYAAMYATNHAMYPLGEDFQYMSGNSWFKNTDKLIRYVNAKQDKIRLLYSTPACYLKSLHEANHTFPTKRDDFFPYASDPHAYWTGYFTSRPALKRYERVGNNFLQICKQLDVLSGATGANEPLVTPLREWMGVMQHHDAVAGTEKQHVADDYALKLYKSIAKCQHVVADGLSKLSAKQVSAPKVEPLFCEHLNVSACPVTESDDPLLTVTVYNPMGRAINHTVRLPVTNKMFHVVDPAGQSVDSHVVPIPAPVLSIPERVSKARDELVFEAEVPALGFATYLVHQNSVNSGSVAPVVRKITDSFSAKANSFDVMFDKTGKVLALRLKSGQTVGLTQDFAYYKSMPGNNTRPELRASGAYVFRPDGQSIAYNNSEFEAKVVETPALTEVHQKINSYISQVIRVHRDRDYVEFDYVCGPIPVLSDGVGKEIIARFATNLTTNAVFYTDSNGRQLMRRERNRRPTWPLTVTEPIAGNYYPVNTRIALKDELQALQMTVLNDRAQGGSSMTDGAIELMIHRRTLFDDRFGVNEAINETGVGGQGLVIRGQMRVMLSSIETSAEQHRELAQRLYMEPLITFGRYNGTQEEYLKDYKTKYSALTQELPKNVHLLTLEEWTGSNGTVVLLRLEHFYQSNESRSLSAPVVLSLDRLFAPFVISEAAEQTLGANEGVDALKNRFKFNVKTDEKDLFVKNVLQFSDELNAINVNELTVTLNPMEIKTFIIKITPKSDL</sequence>
<evidence type="ECO:0000256" key="5">
    <source>
        <dbReference type="ARBA" id="ARBA00022729"/>
    </source>
</evidence>
<dbReference type="InterPro" id="IPR011682">
    <property type="entry name" value="Glyco_hydro_38_C"/>
</dbReference>
<dbReference type="InterPro" id="IPR015341">
    <property type="entry name" value="Glyco_hydro_38_cen"/>
</dbReference>
<evidence type="ECO:0000256" key="7">
    <source>
        <dbReference type="ARBA" id="ARBA00022833"/>
    </source>
</evidence>
<dbReference type="FunFam" id="2.70.98.30:FF:000003">
    <property type="entry name" value="Alpha-mannosidase"/>
    <property type="match status" value="1"/>
</dbReference>
<dbReference type="SUPFAM" id="SSF88713">
    <property type="entry name" value="Glycoside hydrolase/deacetylase"/>
    <property type="match status" value="1"/>
</dbReference>
<dbReference type="GO" id="GO:0030246">
    <property type="term" value="F:carbohydrate binding"/>
    <property type="evidence" value="ECO:0007669"/>
    <property type="project" value="InterPro"/>
</dbReference>
<dbReference type="FunFam" id="1.20.1270.50:FF:000003">
    <property type="entry name" value="Alpha-mannosidase"/>
    <property type="match status" value="1"/>
</dbReference>
<keyword evidence="4 11" id="KW-0479">Metal-binding</keyword>
<dbReference type="Proteomes" id="UP000728032">
    <property type="component" value="Unassembled WGS sequence"/>
</dbReference>
<dbReference type="FunFam" id="1.20.1270.50:FF:000002">
    <property type="entry name" value="Alpha-mannosidase"/>
    <property type="match status" value="1"/>
</dbReference>
<dbReference type="PANTHER" id="PTHR11607">
    <property type="entry name" value="ALPHA-MANNOSIDASE"/>
    <property type="match status" value="1"/>
</dbReference>
<dbReference type="SUPFAM" id="SSF88688">
    <property type="entry name" value="Families 57/38 glycoside transferase middle domain"/>
    <property type="match status" value="1"/>
</dbReference>
<name>A0A7R9QKR5_9ACAR</name>
<dbReference type="EC" id="3.2.1.-" evidence="11"/>
<dbReference type="InterPro" id="IPR037094">
    <property type="entry name" value="Glyco_hydro_38_cen_sf"/>
</dbReference>
<dbReference type="InterPro" id="IPR050843">
    <property type="entry name" value="Glycosyl_Hydrlase_38"/>
</dbReference>
<evidence type="ECO:0000256" key="9">
    <source>
        <dbReference type="ARBA" id="ARBA00023180"/>
    </source>
</evidence>
<comment type="similarity">
    <text evidence="2 11">Belongs to the glycosyl hydrolase 38 family.</text>
</comment>
<dbReference type="Gene3D" id="3.20.110.10">
    <property type="entry name" value="Glycoside hydrolase 38, N terminal domain"/>
    <property type="match status" value="1"/>
</dbReference>
<evidence type="ECO:0000256" key="3">
    <source>
        <dbReference type="ARBA" id="ARBA00012752"/>
    </source>
</evidence>
<evidence type="ECO:0000313" key="14">
    <source>
        <dbReference type="Proteomes" id="UP000728032"/>
    </source>
</evidence>
<evidence type="ECO:0000256" key="1">
    <source>
        <dbReference type="ARBA" id="ARBA00000365"/>
    </source>
</evidence>
<dbReference type="FunFam" id="2.60.40.1180:FF:000018">
    <property type="entry name" value="Alpha-mannosidase"/>
    <property type="match status" value="1"/>
</dbReference>
<keyword evidence="6 11" id="KW-0378">Hydrolase</keyword>
<dbReference type="Gene3D" id="1.20.1270.50">
    <property type="entry name" value="Glycoside hydrolase family 38, central domain"/>
    <property type="match status" value="2"/>
</dbReference>
<dbReference type="Pfam" id="PF01074">
    <property type="entry name" value="Glyco_hydro_38N"/>
    <property type="match status" value="1"/>
</dbReference>
<dbReference type="Gene3D" id="2.60.40.1360">
    <property type="match status" value="1"/>
</dbReference>
<evidence type="ECO:0000259" key="12">
    <source>
        <dbReference type="SMART" id="SM00872"/>
    </source>
</evidence>
<dbReference type="EMBL" id="OC918594">
    <property type="protein sequence ID" value="CAD7649703.1"/>
    <property type="molecule type" value="Genomic_DNA"/>
</dbReference>
<feature type="domain" description="Glycoside hydrolase family 38 central" evidence="12">
    <location>
        <begin position="214"/>
        <end position="289"/>
    </location>
</feature>
<dbReference type="InterPro" id="IPR011330">
    <property type="entry name" value="Glyco_hydro/deAcase_b/a-brl"/>
</dbReference>
<dbReference type="InterPro" id="IPR011013">
    <property type="entry name" value="Gal_mutarotase_sf_dom"/>
</dbReference>
<gene>
    <name evidence="13" type="ORF">ONB1V03_LOCUS7427</name>
</gene>
<dbReference type="InterPro" id="IPR013780">
    <property type="entry name" value="Glyco_hydro_b"/>
</dbReference>
<accession>A0A7R9QKR5</accession>
<dbReference type="Pfam" id="PF09261">
    <property type="entry name" value="Alpha-mann_mid"/>
    <property type="match status" value="1"/>
</dbReference>
<keyword evidence="9" id="KW-0325">Glycoprotein</keyword>
<evidence type="ECO:0000256" key="8">
    <source>
        <dbReference type="ARBA" id="ARBA00023157"/>
    </source>
</evidence>
<protein>
    <recommendedName>
        <fullName evidence="3 11">Alpha-mannosidase</fullName>
        <ecNumber evidence="11">3.2.1.-</ecNumber>
    </recommendedName>
</protein>